<dbReference type="GO" id="GO:0006281">
    <property type="term" value="P:DNA repair"/>
    <property type="evidence" value="ECO:0007669"/>
    <property type="project" value="TreeGrafter"/>
</dbReference>
<dbReference type="SUPFAM" id="SSF48371">
    <property type="entry name" value="ARM repeat"/>
    <property type="match status" value="1"/>
</dbReference>
<dbReference type="PANTHER" id="PTHR12663:SF0">
    <property type="entry name" value="PRECOCIOUS DISSOCIATION OF SISTERS 5, ISOFORM A"/>
    <property type="match status" value="1"/>
</dbReference>
<evidence type="ECO:0000256" key="6">
    <source>
        <dbReference type="SAM" id="MobiDB-lite"/>
    </source>
</evidence>
<feature type="compositionally biased region" description="Acidic residues" evidence="6">
    <location>
        <begin position="1436"/>
        <end position="1449"/>
    </location>
</feature>
<dbReference type="EMBL" id="NJEU01000381">
    <property type="protein sequence ID" value="PHH75271.1"/>
    <property type="molecule type" value="Genomic_DNA"/>
</dbReference>
<keyword evidence="8" id="KW-1185">Reference proteome</keyword>
<keyword evidence="2" id="KW-0132">Cell division</keyword>
<feature type="region of interest" description="Disordered" evidence="6">
    <location>
        <begin position="1331"/>
        <end position="1576"/>
    </location>
</feature>
<dbReference type="GO" id="GO:0051301">
    <property type="term" value="P:cell division"/>
    <property type="evidence" value="ECO:0007669"/>
    <property type="project" value="UniProtKB-KW"/>
</dbReference>
<feature type="compositionally biased region" description="Acidic residues" evidence="6">
    <location>
        <begin position="1499"/>
        <end position="1514"/>
    </location>
</feature>
<dbReference type="GO" id="GO:0005634">
    <property type="term" value="C:nucleus"/>
    <property type="evidence" value="ECO:0007669"/>
    <property type="project" value="UniProtKB-SubCell"/>
</dbReference>
<reference evidence="7 8" key="1">
    <citation type="submission" date="2017-06" db="EMBL/GenBank/DDBJ databases">
        <title>Ant-infecting Ophiocordyceps genomes reveal a high diversity of potential behavioral manipulation genes and a possible major role for enterotoxins.</title>
        <authorList>
            <person name="De Bekker C."/>
            <person name="Evans H.C."/>
            <person name="Brachmann A."/>
            <person name="Hughes D.P."/>
        </authorList>
    </citation>
    <scope>NUCLEOTIDE SEQUENCE [LARGE SCALE GENOMIC DNA]</scope>
    <source>
        <strain evidence="7 8">1348a</strain>
    </source>
</reference>
<evidence type="ECO:0000313" key="7">
    <source>
        <dbReference type="EMBL" id="PHH75271.1"/>
    </source>
</evidence>
<dbReference type="CDD" id="cd19953">
    <property type="entry name" value="PDS5"/>
    <property type="match status" value="1"/>
</dbReference>
<dbReference type="PANTHER" id="PTHR12663">
    <property type="entry name" value="ANDROGEN INDUCED INHIBITOR OF PROLIFERATION AS3 / PDS5-RELATED"/>
    <property type="match status" value="1"/>
</dbReference>
<organism evidence="7 8">
    <name type="scientific">Ophiocordyceps australis</name>
    <dbReference type="NCBI Taxonomy" id="1399860"/>
    <lineage>
        <taxon>Eukaryota</taxon>
        <taxon>Fungi</taxon>
        <taxon>Dikarya</taxon>
        <taxon>Ascomycota</taxon>
        <taxon>Pezizomycotina</taxon>
        <taxon>Sordariomycetes</taxon>
        <taxon>Hypocreomycetidae</taxon>
        <taxon>Hypocreales</taxon>
        <taxon>Ophiocordycipitaceae</taxon>
        <taxon>Ophiocordyceps</taxon>
    </lineage>
</organism>
<evidence type="ECO:0000256" key="2">
    <source>
        <dbReference type="ARBA" id="ARBA00022618"/>
    </source>
</evidence>
<keyword evidence="5" id="KW-0131">Cell cycle</keyword>
<gene>
    <name evidence="7" type="ORF">CDD82_4519</name>
</gene>
<dbReference type="InterPro" id="IPR011989">
    <property type="entry name" value="ARM-like"/>
</dbReference>
<keyword evidence="3" id="KW-0498">Mitosis</keyword>
<dbReference type="GO" id="GO:0007064">
    <property type="term" value="P:mitotic sister chromatid cohesion"/>
    <property type="evidence" value="ECO:0007669"/>
    <property type="project" value="InterPro"/>
</dbReference>
<evidence type="ECO:0000256" key="3">
    <source>
        <dbReference type="ARBA" id="ARBA00022776"/>
    </source>
</evidence>
<proteinExistence type="predicted"/>
<feature type="region of interest" description="Disordered" evidence="6">
    <location>
        <begin position="299"/>
        <end position="318"/>
    </location>
</feature>
<dbReference type="Pfam" id="PF20168">
    <property type="entry name" value="PDS5"/>
    <property type="match status" value="1"/>
</dbReference>
<feature type="compositionally biased region" description="Basic and acidic residues" evidence="6">
    <location>
        <begin position="1477"/>
        <end position="1498"/>
    </location>
</feature>
<feature type="region of interest" description="Disordered" evidence="6">
    <location>
        <begin position="1"/>
        <end position="96"/>
    </location>
</feature>
<feature type="region of interest" description="Disordered" evidence="6">
    <location>
        <begin position="364"/>
        <end position="384"/>
    </location>
</feature>
<evidence type="ECO:0000256" key="4">
    <source>
        <dbReference type="ARBA" id="ARBA00023242"/>
    </source>
</evidence>
<dbReference type="InterPro" id="IPR039776">
    <property type="entry name" value="Pds5"/>
</dbReference>
<comment type="subcellular location">
    <subcellularLocation>
        <location evidence="1">Nucleus</location>
    </subcellularLocation>
</comment>
<evidence type="ECO:0000256" key="1">
    <source>
        <dbReference type="ARBA" id="ARBA00004123"/>
    </source>
</evidence>
<protein>
    <recommendedName>
        <fullName evidence="9">Sister chromatid cohesion protein</fullName>
    </recommendedName>
</protein>
<dbReference type="GO" id="GO:0000785">
    <property type="term" value="C:chromatin"/>
    <property type="evidence" value="ECO:0007669"/>
    <property type="project" value="TreeGrafter"/>
</dbReference>
<dbReference type="Gene3D" id="1.25.10.10">
    <property type="entry name" value="Leucine-rich Repeat Variant"/>
    <property type="match status" value="1"/>
</dbReference>
<keyword evidence="4" id="KW-0539">Nucleus</keyword>
<evidence type="ECO:0008006" key="9">
    <source>
        <dbReference type="Google" id="ProtNLM"/>
    </source>
</evidence>
<feature type="compositionally biased region" description="Acidic residues" evidence="6">
    <location>
        <begin position="1457"/>
        <end position="1476"/>
    </location>
</feature>
<feature type="compositionally biased region" description="Basic residues" evidence="6">
    <location>
        <begin position="1374"/>
        <end position="1391"/>
    </location>
</feature>
<accession>A0A2C5Z7X0</accession>
<name>A0A2C5Z7X0_9HYPO</name>
<feature type="compositionally biased region" description="Polar residues" evidence="6">
    <location>
        <begin position="304"/>
        <end position="316"/>
    </location>
</feature>
<feature type="compositionally biased region" description="Low complexity" evidence="6">
    <location>
        <begin position="1528"/>
        <end position="1540"/>
    </location>
</feature>
<dbReference type="Proteomes" id="UP000224854">
    <property type="component" value="Unassembled WGS sequence"/>
</dbReference>
<sequence length="1576" mass="175088">MARRRTRRQEAAEEQQDQEEQQQSRERSRQQPKPTPRQRARHVEQPEPEEEQEEMEQEEKEHDASQSQDTHQLAADASDTHDSEPNSNPQLPSLGFDEQLSWRPTKAIPSSTLVARLERLSKELADFDQGEVSLDSLKSVTASLAHRNLIQHKDRGVRSYTACCLVDLLRLHVPDAPFTGDQLKMMFSLFVKDILPALFDAKSPYSSQHKYVLVSLAEVKSILLITEIHGADDVMLRLFKSTFDGLSASSKAPADEQIDKDVEIHLTDMLMELIDESPGSISASIVDAVISQFLRAAPPRGSSKESANSPQQSNLLPKTAPPAYLMAQNICNGCADKMSRYVSQYFGDVILNASSFALKGYASRRTDDSDQEDTANSGPSDADVKNLGQAHMLIRELWRAAPSILEGVIPQLDLELSADNVHLRLLATETIGDMISGIGIAGPPPRPVLDAAAYPTLRLMDDNSLSDPAQVNVLTKPQAQHSFAQTHPETYKSFVGRHNDKAGVIRSAWAAAAGYILSTSAGGIGMSRDEEKEVVKGLAKQLYDVDEKVRLAAIQAIEVFSYADFVLKLGSMGGVNKEGSILASLADRCRDKKPTVRAHAMVLLAKMWAVATGDIAEGQEAVMACLSGVPSRIINAFYAGDAELSLLLDRVMFECLVPLKYPQIKTKTAKKTSGQPPLAKGGVGSADNQDKIRAERILLLLKDLDASAQQAFFAMQARQPRFAQGVSNLIRQCEAYNGGVVDANEEKIKSALAQTLQWLGALFPDPAKVRSDLQKFAKLNDRRNYQLVKYAIEPENDFKTVRRAINELVSKLQGSAASACLDTMIPLLYRSGCLIYNRSHLATILEYSRSNKDGLAAVAHSVLNDISQRNPEVFKAHAEDLRREIEERAPSDGRGNDGTVVDILKAYASYAKRYPDDINLDRSFIQTLTKYTLFGSPPKSAKYAVNILLAKNNDKAQATATNILRGAVKDLAYDSPHLLARLRTIVQLERVTRGITSDEEQATRQLTLHDILPHVRSSLESDVASTWVDDHDMDKELQAKCLSLKFLVSRCIVNEDTPGFEDEAKQVLALVKSLIVNEGEVSKDKKTPVHHKKRLRLLAGLLTLKMCTIKKYDELLDPSSFNKLAELVQDSQVQVRRRFMDKLQEYLTQATLRVRFLTILFLAAYEPVTELKARVEAWLRARAQYYSQRKQQVLEAIMARLIPLLAHHPDYSANLHDLADFASYFLFYLGAVATQDNISLIYKYAERVKQTQDAIKPQASDNLYVLSDLAQTMIRKYQERKNWSFQAWPDKVGLPTGLFTALPSSGVALQIAKKQYIPEELDERLDDMIRSMDRKKKRKSINDAADPSAKRTKTQAKTTAREKGQGKAAAGKVTPRKKKPTKAKAVSRSKKLPASSPVLPDSERRRSSRAHKVSDYKERDDADDEEEMLDGVAEWDYMDEDGDEQEGEEGAVSSDPGQDDDDDDDDDDEDDSNADETSDKDPAAVDEKQEAQGSGHDDGDQEEEEEGDDDDDDDGRDKSAPLKKGGKRAAAASKARPAIKNSVLARIDRARHLERPRRGRRGAREATEMEVDDNGD</sequence>
<feature type="compositionally biased region" description="Acidic residues" evidence="6">
    <location>
        <begin position="46"/>
        <end position="58"/>
    </location>
</feature>
<evidence type="ECO:0000256" key="5">
    <source>
        <dbReference type="ARBA" id="ARBA00023306"/>
    </source>
</evidence>
<evidence type="ECO:0000313" key="8">
    <source>
        <dbReference type="Proteomes" id="UP000224854"/>
    </source>
</evidence>
<comment type="caution">
    <text evidence="7">The sequence shown here is derived from an EMBL/GenBank/DDBJ whole genome shotgun (WGS) entry which is preliminary data.</text>
</comment>
<dbReference type="OrthoDB" id="200660at2759"/>
<dbReference type="InterPro" id="IPR016024">
    <property type="entry name" value="ARM-type_fold"/>
</dbReference>